<dbReference type="GO" id="GO:2000652">
    <property type="term" value="P:regulation of secondary cell wall biogenesis"/>
    <property type="evidence" value="ECO:0007669"/>
    <property type="project" value="UniProtKB-ARBA"/>
</dbReference>
<feature type="compositionally biased region" description="Polar residues" evidence="8">
    <location>
        <begin position="223"/>
        <end position="236"/>
    </location>
</feature>
<accession>A0A4U5LSH0</accession>
<evidence type="ECO:0000256" key="2">
    <source>
        <dbReference type="ARBA" id="ARBA00022737"/>
    </source>
</evidence>
<feature type="domain" description="HTH myb-type" evidence="10">
    <location>
        <begin position="20"/>
        <end position="76"/>
    </location>
</feature>
<evidence type="ECO:0000256" key="3">
    <source>
        <dbReference type="ARBA" id="ARBA00023015"/>
    </source>
</evidence>
<dbReference type="GO" id="GO:0045893">
    <property type="term" value="P:positive regulation of DNA-templated transcription"/>
    <property type="evidence" value="ECO:0007669"/>
    <property type="project" value="UniProtKB-ARBA"/>
</dbReference>
<keyword evidence="2" id="KW-0677">Repeat</keyword>
<dbReference type="CDD" id="cd00167">
    <property type="entry name" value="SANT"/>
    <property type="match status" value="2"/>
</dbReference>
<dbReference type="FunFam" id="1.10.10.60:FF:000077">
    <property type="entry name" value="MYB transcription factor"/>
    <property type="match status" value="1"/>
</dbReference>
<evidence type="ECO:0000256" key="8">
    <source>
        <dbReference type="SAM" id="MobiDB-lite"/>
    </source>
</evidence>
<feature type="region of interest" description="Disordered" evidence="8">
    <location>
        <begin position="218"/>
        <end position="243"/>
    </location>
</feature>
<proteinExistence type="predicted"/>
<keyword evidence="6" id="KW-0804">Transcription</keyword>
<evidence type="ECO:0000259" key="10">
    <source>
        <dbReference type="PROSITE" id="PS51294"/>
    </source>
</evidence>
<dbReference type="PANTHER" id="PTHR47997:SF45">
    <property type="entry name" value="TRANSCRIPTION FACTOR MYB83"/>
    <property type="match status" value="1"/>
</dbReference>
<name>A0A4U5LSH0_POPAL</name>
<evidence type="ECO:0000256" key="5">
    <source>
        <dbReference type="ARBA" id="ARBA00023159"/>
    </source>
</evidence>
<dbReference type="SUPFAM" id="SSF46689">
    <property type="entry name" value="Homeodomain-like"/>
    <property type="match status" value="1"/>
</dbReference>
<evidence type="ECO:0000256" key="1">
    <source>
        <dbReference type="ARBA" id="ARBA00004123"/>
    </source>
</evidence>
<keyword evidence="5" id="KW-0010">Activator</keyword>
<dbReference type="Pfam" id="PF00249">
    <property type="entry name" value="Myb_DNA-binding"/>
    <property type="match status" value="2"/>
</dbReference>
<dbReference type="InterPro" id="IPR051953">
    <property type="entry name" value="Plant_SW-associated_TFs"/>
</dbReference>
<keyword evidence="7" id="KW-0539">Nucleus</keyword>
<dbReference type="SMART" id="SM00717">
    <property type="entry name" value="SANT"/>
    <property type="match status" value="2"/>
</dbReference>
<keyword evidence="3" id="KW-0805">Transcription regulation</keyword>
<dbReference type="Gene3D" id="1.10.10.60">
    <property type="entry name" value="Homeodomain-like"/>
    <property type="match status" value="2"/>
</dbReference>
<evidence type="ECO:0000313" key="11">
    <source>
        <dbReference type="EMBL" id="TKR58989.1"/>
    </source>
</evidence>
<feature type="domain" description="HTH myb-type" evidence="10">
    <location>
        <begin position="77"/>
        <end position="127"/>
    </location>
</feature>
<dbReference type="AlphaFoldDB" id="A0A4U5LSH0"/>
<dbReference type="InterPro" id="IPR017930">
    <property type="entry name" value="Myb_dom"/>
</dbReference>
<evidence type="ECO:0000256" key="4">
    <source>
        <dbReference type="ARBA" id="ARBA00023125"/>
    </source>
</evidence>
<dbReference type="EMBL" id="RCHU01001278">
    <property type="protein sequence ID" value="TKR58989.1"/>
    <property type="molecule type" value="Genomic_DNA"/>
</dbReference>
<evidence type="ECO:0000256" key="6">
    <source>
        <dbReference type="ARBA" id="ARBA00023163"/>
    </source>
</evidence>
<protein>
    <submittedName>
        <fullName evidence="11">Transcription factor MYB46-like</fullName>
    </submittedName>
</protein>
<evidence type="ECO:0000259" key="9">
    <source>
        <dbReference type="PROSITE" id="PS50090"/>
    </source>
</evidence>
<dbReference type="STRING" id="43335.A0A4U5LSH0"/>
<dbReference type="PANTHER" id="PTHR47997">
    <property type="entry name" value="MYB DOMAIN PROTEIN 55"/>
    <property type="match status" value="1"/>
</dbReference>
<dbReference type="PROSITE" id="PS50090">
    <property type="entry name" value="MYB_LIKE"/>
    <property type="match status" value="2"/>
</dbReference>
<reference evidence="11" key="1">
    <citation type="submission" date="2018-10" db="EMBL/GenBank/DDBJ databases">
        <title>Population genomic analysis revealed the cold adaptation of white poplar.</title>
        <authorList>
            <person name="Liu Y.-J."/>
        </authorList>
    </citation>
    <scope>NUCLEOTIDE SEQUENCE [LARGE SCALE GENOMIC DNA]</scope>
    <source>
        <strain evidence="11">PAL-ZL1</strain>
    </source>
</reference>
<comment type="subcellular location">
    <subcellularLocation>
        <location evidence="1">Nucleus</location>
    </subcellularLocation>
</comment>
<organism evidence="11">
    <name type="scientific">Populus alba</name>
    <name type="common">White poplar</name>
    <dbReference type="NCBI Taxonomy" id="43335"/>
    <lineage>
        <taxon>Eukaryota</taxon>
        <taxon>Viridiplantae</taxon>
        <taxon>Streptophyta</taxon>
        <taxon>Embryophyta</taxon>
        <taxon>Tracheophyta</taxon>
        <taxon>Spermatophyta</taxon>
        <taxon>Magnoliopsida</taxon>
        <taxon>eudicotyledons</taxon>
        <taxon>Gunneridae</taxon>
        <taxon>Pentapetalae</taxon>
        <taxon>rosids</taxon>
        <taxon>fabids</taxon>
        <taxon>Malpighiales</taxon>
        <taxon>Salicaceae</taxon>
        <taxon>Saliceae</taxon>
        <taxon>Populus</taxon>
    </lineage>
</organism>
<gene>
    <name evidence="11" type="ORF">D5086_0000327240</name>
</gene>
<dbReference type="GO" id="GO:0043565">
    <property type="term" value="F:sequence-specific DNA binding"/>
    <property type="evidence" value="ECO:0007669"/>
    <property type="project" value="UniProtKB-ARBA"/>
</dbReference>
<dbReference type="InterPro" id="IPR009057">
    <property type="entry name" value="Homeodomain-like_sf"/>
</dbReference>
<dbReference type="InterPro" id="IPR001005">
    <property type="entry name" value="SANT/Myb"/>
</dbReference>
<comment type="caution">
    <text evidence="11">The sequence shown here is derived from an EMBL/GenBank/DDBJ whole genome shotgun (WGS) entry which is preliminary data.</text>
</comment>
<sequence>MRKPDLMARDRVPINNNMNRAKLRKGLWSPEEDEKLIKYMLTNGQGCWSEIARNAGLQRCGKSCRLRWINYLRPDLKRGAFSPQEEELIIYLHSILGNRWSQIAARLPGRTDNEIKNFWNSTLKKRFKMNSTSTSSPNDSNDSSEPRDHVVGNIMPMHDHDVMTLCKDSSSSPSISMHGVVTGNQFDPFTVLSNRYDDNNKIGLESDLSLPPLESRSIEENNAESNNRVGVKSSGNDNHHFDSTCFNNTDQRFKVEDMLGLENHWQGENVRMGEWDLEGLMENISSFPFLDFQVS</sequence>
<keyword evidence="4" id="KW-0238">DNA-binding</keyword>
<feature type="region of interest" description="Disordered" evidence="8">
    <location>
        <begin position="129"/>
        <end position="153"/>
    </location>
</feature>
<dbReference type="GO" id="GO:0003690">
    <property type="term" value="F:double-stranded DNA binding"/>
    <property type="evidence" value="ECO:0007669"/>
    <property type="project" value="UniProtKB-ARBA"/>
</dbReference>
<dbReference type="PROSITE" id="PS51294">
    <property type="entry name" value="HTH_MYB"/>
    <property type="match status" value="2"/>
</dbReference>
<dbReference type="FunFam" id="1.10.10.60:FF:000269">
    <property type="entry name" value="Transcription factor MYB46"/>
    <property type="match status" value="1"/>
</dbReference>
<evidence type="ECO:0000256" key="7">
    <source>
        <dbReference type="ARBA" id="ARBA00023242"/>
    </source>
</evidence>
<feature type="domain" description="Myb-like" evidence="9">
    <location>
        <begin position="20"/>
        <end position="72"/>
    </location>
</feature>
<feature type="domain" description="Myb-like" evidence="9">
    <location>
        <begin position="73"/>
        <end position="123"/>
    </location>
</feature>
<feature type="compositionally biased region" description="Low complexity" evidence="8">
    <location>
        <begin position="130"/>
        <end position="143"/>
    </location>
</feature>
<dbReference type="GO" id="GO:0005634">
    <property type="term" value="C:nucleus"/>
    <property type="evidence" value="ECO:0007669"/>
    <property type="project" value="UniProtKB-SubCell"/>
</dbReference>